<dbReference type="Proteomes" id="UP000264820">
    <property type="component" value="Unplaced"/>
</dbReference>
<reference evidence="1" key="1">
    <citation type="submission" date="2025-08" db="UniProtKB">
        <authorList>
            <consortium name="Ensembl"/>
        </authorList>
    </citation>
    <scope>IDENTIFICATION</scope>
</reference>
<evidence type="ECO:0000313" key="1">
    <source>
        <dbReference type="Ensembl" id="ENSHCOP00000014370.1"/>
    </source>
</evidence>
<organism evidence="1 2">
    <name type="scientific">Hippocampus comes</name>
    <name type="common">Tiger tail seahorse</name>
    <dbReference type="NCBI Taxonomy" id="109280"/>
    <lineage>
        <taxon>Eukaryota</taxon>
        <taxon>Metazoa</taxon>
        <taxon>Chordata</taxon>
        <taxon>Craniata</taxon>
        <taxon>Vertebrata</taxon>
        <taxon>Euteleostomi</taxon>
        <taxon>Actinopterygii</taxon>
        <taxon>Neopterygii</taxon>
        <taxon>Teleostei</taxon>
        <taxon>Neoteleostei</taxon>
        <taxon>Acanthomorphata</taxon>
        <taxon>Syngnathiaria</taxon>
        <taxon>Syngnathiformes</taxon>
        <taxon>Syngnathoidei</taxon>
        <taxon>Syngnathidae</taxon>
        <taxon>Hippocampus</taxon>
    </lineage>
</organism>
<name>A0A3Q3DKD2_HIPCM</name>
<dbReference type="GeneTree" id="ENSGT00940000175817"/>
<accession>A0A3Q3DKD2</accession>
<reference evidence="1" key="2">
    <citation type="submission" date="2025-09" db="UniProtKB">
        <authorList>
            <consortium name="Ensembl"/>
        </authorList>
    </citation>
    <scope>IDENTIFICATION</scope>
</reference>
<keyword evidence="2" id="KW-1185">Reference proteome</keyword>
<evidence type="ECO:0000313" key="2">
    <source>
        <dbReference type="Proteomes" id="UP000264820"/>
    </source>
</evidence>
<proteinExistence type="predicted"/>
<dbReference type="STRING" id="109280.ENSHCOP00000014370"/>
<dbReference type="Ensembl" id="ENSHCOT00000021986.1">
    <property type="protein sequence ID" value="ENSHCOP00000014370.1"/>
    <property type="gene ID" value="ENSHCOG00000017728.1"/>
</dbReference>
<dbReference type="AlphaFoldDB" id="A0A3Q3DKD2"/>
<protein>
    <recommendedName>
        <fullName evidence="3">Fibronectin type-III domain-containing protein</fullName>
    </recommendedName>
</protein>
<sequence length="99" mass="11190">EVPLKILYNQQSVEVRGEHKRKLITQLTPDTEYSFVLMSRGNSAGGLQQQVSIRTAPDLLLNKPSDAVVLKVHKGAIFDLDVSEGELPTYDNQNNRIRW</sequence>
<evidence type="ECO:0008006" key="3">
    <source>
        <dbReference type="Google" id="ProtNLM"/>
    </source>
</evidence>